<dbReference type="GO" id="GO:0003700">
    <property type="term" value="F:DNA-binding transcription factor activity"/>
    <property type="evidence" value="ECO:0007669"/>
    <property type="project" value="TreeGrafter"/>
</dbReference>
<dbReference type="Pfam" id="PF00440">
    <property type="entry name" value="TetR_N"/>
    <property type="match status" value="1"/>
</dbReference>
<dbReference type="InterPro" id="IPR001647">
    <property type="entry name" value="HTH_TetR"/>
</dbReference>
<gene>
    <name evidence="6" type="ORF">MANY_26220</name>
</gene>
<dbReference type="InterPro" id="IPR050109">
    <property type="entry name" value="HTH-type_TetR-like_transc_reg"/>
</dbReference>
<dbReference type="PANTHER" id="PTHR30055">
    <property type="entry name" value="HTH-TYPE TRANSCRIPTIONAL REGULATOR RUTR"/>
    <property type="match status" value="1"/>
</dbReference>
<protein>
    <recommendedName>
        <fullName evidence="5">HTH tetR-type domain-containing protein</fullName>
    </recommendedName>
</protein>
<evidence type="ECO:0000313" key="7">
    <source>
        <dbReference type="Proteomes" id="UP000467249"/>
    </source>
</evidence>
<dbReference type="EMBL" id="AP022620">
    <property type="protein sequence ID" value="BBZ77285.1"/>
    <property type="molecule type" value="Genomic_DNA"/>
</dbReference>
<keyword evidence="2 4" id="KW-0238">DNA-binding</keyword>
<dbReference type="GO" id="GO:0000976">
    <property type="term" value="F:transcription cis-regulatory region binding"/>
    <property type="evidence" value="ECO:0007669"/>
    <property type="project" value="TreeGrafter"/>
</dbReference>
<feature type="DNA-binding region" description="H-T-H motif" evidence="4">
    <location>
        <begin position="34"/>
        <end position="53"/>
    </location>
</feature>
<dbReference type="Gene3D" id="1.10.357.10">
    <property type="entry name" value="Tetracycline Repressor, domain 2"/>
    <property type="match status" value="1"/>
</dbReference>
<dbReference type="Proteomes" id="UP000467249">
    <property type="component" value="Chromosome"/>
</dbReference>
<evidence type="ECO:0000256" key="2">
    <source>
        <dbReference type="ARBA" id="ARBA00023125"/>
    </source>
</evidence>
<evidence type="ECO:0000313" key="6">
    <source>
        <dbReference type="EMBL" id="BBZ77285.1"/>
    </source>
</evidence>
<reference evidence="6 7" key="1">
    <citation type="journal article" date="2019" name="Emerg. Microbes Infect.">
        <title>Comprehensive subspecies identification of 175 nontuberculous mycobacteria species based on 7547 genomic profiles.</title>
        <authorList>
            <person name="Matsumoto Y."/>
            <person name="Kinjo T."/>
            <person name="Motooka D."/>
            <person name="Nabeya D."/>
            <person name="Jung N."/>
            <person name="Uechi K."/>
            <person name="Horii T."/>
            <person name="Iida T."/>
            <person name="Fujita J."/>
            <person name="Nakamura S."/>
        </authorList>
    </citation>
    <scope>NUCLEOTIDE SEQUENCE [LARGE SCALE GENOMIC DNA]</scope>
    <source>
        <strain evidence="6 7">JCM 30275</strain>
    </source>
</reference>
<dbReference type="PROSITE" id="PS50977">
    <property type="entry name" value="HTH_TETR_2"/>
    <property type="match status" value="1"/>
</dbReference>
<evidence type="ECO:0000259" key="5">
    <source>
        <dbReference type="PROSITE" id="PS50977"/>
    </source>
</evidence>
<organism evidence="6 7">
    <name type="scientific">Mycolicibacterium anyangense</name>
    <dbReference type="NCBI Taxonomy" id="1431246"/>
    <lineage>
        <taxon>Bacteria</taxon>
        <taxon>Bacillati</taxon>
        <taxon>Actinomycetota</taxon>
        <taxon>Actinomycetes</taxon>
        <taxon>Mycobacteriales</taxon>
        <taxon>Mycobacteriaceae</taxon>
        <taxon>Mycolicibacterium</taxon>
    </lineage>
</organism>
<evidence type="ECO:0000256" key="4">
    <source>
        <dbReference type="PROSITE-ProRule" id="PRU00335"/>
    </source>
</evidence>
<evidence type="ECO:0000256" key="1">
    <source>
        <dbReference type="ARBA" id="ARBA00023015"/>
    </source>
</evidence>
<name>A0A6N4W947_9MYCO</name>
<keyword evidence="3" id="KW-0804">Transcription</keyword>
<dbReference type="SUPFAM" id="SSF46689">
    <property type="entry name" value="Homeodomain-like"/>
    <property type="match status" value="1"/>
</dbReference>
<accession>A0A6N4W947</accession>
<proteinExistence type="predicted"/>
<keyword evidence="1" id="KW-0805">Transcription regulation</keyword>
<dbReference type="PANTHER" id="PTHR30055:SF234">
    <property type="entry name" value="HTH-TYPE TRANSCRIPTIONAL REGULATOR BETI"/>
    <property type="match status" value="1"/>
</dbReference>
<evidence type="ECO:0000256" key="3">
    <source>
        <dbReference type="ARBA" id="ARBA00023163"/>
    </source>
</evidence>
<dbReference type="AlphaFoldDB" id="A0A6N4W947"/>
<keyword evidence="7" id="KW-1185">Reference proteome</keyword>
<dbReference type="InterPro" id="IPR009057">
    <property type="entry name" value="Homeodomain-like_sf"/>
</dbReference>
<dbReference type="RefSeq" id="WP_163804615.1">
    <property type="nucleotide sequence ID" value="NZ_AP022620.1"/>
</dbReference>
<feature type="domain" description="HTH tetR-type" evidence="5">
    <location>
        <begin position="13"/>
        <end position="71"/>
    </location>
</feature>
<sequence length="182" mass="19735">MRASSRPRRADARIARERILAAAVSVLGTEPLVSLERVAQLAGVHRATVYRHFPSREHLIEAVVEQALVEGRDVVDRTARHPVGEKAVYVLAAETTQYEDRYSFLIGLPEVAAAGPDPIGLSALMQSWQEHDVLRDDMSPQWLAATFVALAQALLAPGAVLPGQLPHEVLAAMFLRGASASD</sequence>
<dbReference type="KEGG" id="many:MANY_26220"/>